<dbReference type="FunFam" id="3.40.470.10:FF:000007">
    <property type="entry name" value="Uracil-DNA glycosylase"/>
    <property type="match status" value="1"/>
</dbReference>
<keyword evidence="11" id="KW-1185">Reference proteome</keyword>
<name>A0A367YH41_9ASCO</name>
<evidence type="ECO:0000256" key="8">
    <source>
        <dbReference type="SAM" id="MobiDB-lite"/>
    </source>
</evidence>
<dbReference type="SMART" id="SM00987">
    <property type="entry name" value="UreE_C"/>
    <property type="match status" value="1"/>
</dbReference>
<dbReference type="NCBIfam" id="TIGR00628">
    <property type="entry name" value="ung"/>
    <property type="match status" value="1"/>
</dbReference>
<comment type="caution">
    <text evidence="10">The sequence shown here is derived from an EMBL/GenBank/DDBJ whole genome shotgun (WGS) entry which is preliminary data.</text>
</comment>
<evidence type="ECO:0000313" key="10">
    <source>
        <dbReference type="EMBL" id="RCK64312.1"/>
    </source>
</evidence>
<feature type="compositionally biased region" description="Basic and acidic residues" evidence="8">
    <location>
        <begin position="74"/>
        <end position="94"/>
    </location>
</feature>
<evidence type="ECO:0000259" key="9">
    <source>
        <dbReference type="SMART" id="SM00986"/>
    </source>
</evidence>
<evidence type="ECO:0000256" key="5">
    <source>
        <dbReference type="ARBA" id="ARBA00023204"/>
    </source>
</evidence>
<comment type="similarity">
    <text evidence="1 7">Belongs to the uracil-DNA glycosylase (UDG) superfamily. UNG family.</text>
</comment>
<gene>
    <name evidence="10" type="primary">ung1_0</name>
    <name evidence="7" type="synonym">UNG1</name>
    <name evidence="10" type="ORF">Cantr_00326</name>
</gene>
<feature type="active site" description="Proton acceptor" evidence="7">
    <location>
        <position position="191"/>
    </location>
</feature>
<evidence type="ECO:0000313" key="11">
    <source>
        <dbReference type="Proteomes" id="UP000253472"/>
    </source>
</evidence>
<sequence length="368" mass="42078">MLRKGQLFIARLSIANIRSISNSVKMSKRILITDFFSKSTPKVKRVKVGKTKVVKPVDVKKEVTNGEATSIQEPVKEEKPQEEPVVEPKTKGDDNSENYDEFCKKYNFDKSKWVESLTPEQKDLLSLEIENIHITWLVFLHKELTKPYFLKLKKFLKWQLGKTIYPPAHQIYSWSQLTPLPDVKCLIIGQDPYHGANQAHGLAFSVLEPTRPPPSLVNIYKTIGTDYPDFKVPDSTKQQGGGNLTKWAKRGVLMLNAVLTVEAHKANSHANQGWEEFTETVIKHVIEFHKDDALVIMAWGSPAQKRVAKFKMVSNKDHFLVLRTVHPSPLSAYRGFFDLKVFLQCNDFLDKHQKDKIDWGLVEGNIVK</sequence>
<evidence type="ECO:0000256" key="3">
    <source>
        <dbReference type="ARBA" id="ARBA00022801"/>
    </source>
</evidence>
<feature type="domain" description="Uracil-DNA glycosylase-like" evidence="9">
    <location>
        <begin position="176"/>
        <end position="349"/>
    </location>
</feature>
<dbReference type="SUPFAM" id="SSF52141">
    <property type="entry name" value="Uracil-DNA glycosylase-like"/>
    <property type="match status" value="1"/>
</dbReference>
<reference evidence="10 11" key="1">
    <citation type="submission" date="2018-06" db="EMBL/GenBank/DDBJ databases">
        <title>Whole genome sequencing of Candida tropicalis (genome annotated by CSBL at Korea University).</title>
        <authorList>
            <person name="Ahn J."/>
        </authorList>
    </citation>
    <scope>NUCLEOTIDE SEQUENCE [LARGE SCALE GENOMIC DNA]</scope>
    <source>
        <strain evidence="10 11">ATCC 20962</strain>
    </source>
</reference>
<dbReference type="AlphaFoldDB" id="A0A367YH41"/>
<organism evidence="10 11">
    <name type="scientific">Candida viswanathii</name>
    <dbReference type="NCBI Taxonomy" id="5486"/>
    <lineage>
        <taxon>Eukaryota</taxon>
        <taxon>Fungi</taxon>
        <taxon>Dikarya</taxon>
        <taxon>Ascomycota</taxon>
        <taxon>Saccharomycotina</taxon>
        <taxon>Pichiomycetes</taxon>
        <taxon>Debaryomycetaceae</taxon>
        <taxon>Candida/Lodderomyces clade</taxon>
        <taxon>Candida</taxon>
    </lineage>
</organism>
<dbReference type="NCBIfam" id="NF003589">
    <property type="entry name" value="PRK05254.1-2"/>
    <property type="match status" value="1"/>
</dbReference>
<accession>A0A367YH41</accession>
<dbReference type="GO" id="GO:0097510">
    <property type="term" value="P:base-excision repair, AP site formation via deaminated base removal"/>
    <property type="evidence" value="ECO:0007669"/>
    <property type="project" value="TreeGrafter"/>
</dbReference>
<proteinExistence type="inferred from homology"/>
<dbReference type="CDD" id="cd10027">
    <property type="entry name" value="UDG-F1-like"/>
    <property type="match status" value="1"/>
</dbReference>
<keyword evidence="6 7" id="KW-0539">Nucleus</keyword>
<dbReference type="PANTHER" id="PTHR11264">
    <property type="entry name" value="URACIL-DNA GLYCOSYLASE"/>
    <property type="match status" value="1"/>
</dbReference>
<dbReference type="InterPro" id="IPR036895">
    <property type="entry name" value="Uracil-DNA_glycosylase-like_sf"/>
</dbReference>
<keyword evidence="2 7" id="KW-0227">DNA damage</keyword>
<dbReference type="EMBL" id="QLNQ01000022">
    <property type="protein sequence ID" value="RCK64312.1"/>
    <property type="molecule type" value="Genomic_DNA"/>
</dbReference>
<dbReference type="HAMAP" id="MF_00148">
    <property type="entry name" value="UDG"/>
    <property type="match status" value="1"/>
</dbReference>
<comment type="catalytic activity">
    <reaction evidence="7">
        <text>Hydrolyzes single-stranded DNA or mismatched double-stranded DNA and polynucleotides, releasing free uracil.</text>
        <dbReference type="EC" id="3.2.2.27"/>
    </reaction>
</comment>
<dbReference type="STRING" id="5486.A0A367YH41"/>
<evidence type="ECO:0000256" key="6">
    <source>
        <dbReference type="ARBA" id="ARBA00023242"/>
    </source>
</evidence>
<keyword evidence="4 7" id="KW-0496">Mitochondrion</keyword>
<evidence type="ECO:0000256" key="2">
    <source>
        <dbReference type="ARBA" id="ARBA00022763"/>
    </source>
</evidence>
<dbReference type="OrthoDB" id="10031947at2759"/>
<dbReference type="GO" id="GO:0005739">
    <property type="term" value="C:mitochondrion"/>
    <property type="evidence" value="ECO:0007669"/>
    <property type="project" value="UniProtKB-SubCell"/>
</dbReference>
<dbReference type="PANTHER" id="PTHR11264:SF0">
    <property type="entry name" value="URACIL-DNA GLYCOSYLASE"/>
    <property type="match status" value="1"/>
</dbReference>
<comment type="subcellular location">
    <subcellularLocation>
        <location evidence="7">Mitochondrion</location>
    </subcellularLocation>
    <subcellularLocation>
        <location evidence="7">Nucleus</location>
    </subcellularLocation>
</comment>
<evidence type="ECO:0000256" key="7">
    <source>
        <dbReference type="HAMAP-Rule" id="MF_03166"/>
    </source>
</evidence>
<evidence type="ECO:0000256" key="4">
    <source>
        <dbReference type="ARBA" id="ARBA00023128"/>
    </source>
</evidence>
<dbReference type="NCBIfam" id="NF003592">
    <property type="entry name" value="PRK05254.1-5"/>
    <property type="match status" value="1"/>
</dbReference>
<comment type="function">
    <text evidence="7">Excises uracil residues from the DNA which can arise as a result of misincorporation of dUMP residues by DNA polymerase or due to deamination of cytosine.</text>
</comment>
<dbReference type="Gene3D" id="3.40.470.10">
    <property type="entry name" value="Uracil-DNA glycosylase-like domain"/>
    <property type="match status" value="1"/>
</dbReference>
<dbReference type="InterPro" id="IPR002043">
    <property type="entry name" value="UDG_fam1"/>
</dbReference>
<keyword evidence="5 7" id="KW-0234">DNA repair</keyword>
<feature type="region of interest" description="Disordered" evidence="8">
    <location>
        <begin position="66"/>
        <end position="98"/>
    </location>
</feature>
<dbReference type="GO" id="GO:0005634">
    <property type="term" value="C:nucleus"/>
    <property type="evidence" value="ECO:0007669"/>
    <property type="project" value="UniProtKB-SubCell"/>
</dbReference>
<dbReference type="EC" id="3.2.2.27" evidence="7"/>
<protein>
    <recommendedName>
        <fullName evidence="7">Uracil-DNA glycosylase</fullName>
        <shortName evidence="7">UDG</shortName>
        <ecNumber evidence="7">3.2.2.27</ecNumber>
    </recommendedName>
</protein>
<dbReference type="InterPro" id="IPR005122">
    <property type="entry name" value="Uracil-DNA_glycosylase-like"/>
</dbReference>
<evidence type="ECO:0000256" key="1">
    <source>
        <dbReference type="ARBA" id="ARBA00008184"/>
    </source>
</evidence>
<keyword evidence="3 7" id="KW-0378">Hydrolase</keyword>
<dbReference type="SMART" id="SM00986">
    <property type="entry name" value="UDG"/>
    <property type="match status" value="1"/>
</dbReference>
<dbReference type="Proteomes" id="UP000253472">
    <property type="component" value="Unassembled WGS sequence"/>
</dbReference>
<dbReference type="GO" id="GO:0004844">
    <property type="term" value="F:uracil DNA N-glycosylase activity"/>
    <property type="evidence" value="ECO:0007669"/>
    <property type="project" value="UniProtKB-UniRule"/>
</dbReference>
<dbReference type="NCBIfam" id="NF003588">
    <property type="entry name" value="PRK05254.1-1"/>
    <property type="match status" value="1"/>
</dbReference>
<dbReference type="Pfam" id="PF03167">
    <property type="entry name" value="UDG"/>
    <property type="match status" value="1"/>
</dbReference>